<evidence type="ECO:0000256" key="3">
    <source>
        <dbReference type="ARBA" id="ARBA00022980"/>
    </source>
</evidence>
<dbReference type="GO" id="GO:0005762">
    <property type="term" value="C:mitochondrial large ribosomal subunit"/>
    <property type="evidence" value="ECO:0007669"/>
    <property type="project" value="TreeGrafter"/>
</dbReference>
<evidence type="ECO:0000256" key="8">
    <source>
        <dbReference type="SAM" id="MobiDB-lite"/>
    </source>
</evidence>
<dbReference type="Gene3D" id="6.10.330.20">
    <property type="match status" value="1"/>
</dbReference>
<keyword evidence="4" id="KW-0496">Mitochondrion</keyword>
<feature type="region of interest" description="Disordered" evidence="8">
    <location>
        <begin position="237"/>
        <end position="275"/>
    </location>
</feature>
<dbReference type="GO" id="GO:0003735">
    <property type="term" value="F:structural constituent of ribosome"/>
    <property type="evidence" value="ECO:0007669"/>
    <property type="project" value="InterPro"/>
</dbReference>
<keyword evidence="3" id="KW-0689">Ribosomal protein</keyword>
<dbReference type="InterPro" id="IPR010729">
    <property type="entry name" value="Ribosomal_uL29_mit"/>
</dbReference>
<evidence type="ECO:0000256" key="2">
    <source>
        <dbReference type="ARBA" id="ARBA00009254"/>
    </source>
</evidence>
<dbReference type="InterPro" id="IPR038340">
    <property type="entry name" value="MRP-L47_sf"/>
</dbReference>
<dbReference type="Proteomes" id="UP000250266">
    <property type="component" value="Unassembled WGS sequence"/>
</dbReference>
<dbReference type="EMBL" id="KV744810">
    <property type="protein sequence ID" value="OCK85989.1"/>
    <property type="molecule type" value="Genomic_DNA"/>
</dbReference>
<name>A0A8E2EL75_9PEZI</name>
<keyword evidence="5" id="KW-0687">Ribonucleoprotein</keyword>
<dbReference type="GO" id="GO:0032543">
    <property type="term" value="P:mitochondrial translation"/>
    <property type="evidence" value="ECO:0007669"/>
    <property type="project" value="TreeGrafter"/>
</dbReference>
<comment type="similarity">
    <text evidence="2">Belongs to the universal ribosomal protein uL29 family.</text>
</comment>
<evidence type="ECO:0000313" key="9">
    <source>
        <dbReference type="EMBL" id="OCK85989.1"/>
    </source>
</evidence>
<protein>
    <recommendedName>
        <fullName evidence="6">Large ribosomal subunit protein uL29m</fullName>
    </recommendedName>
    <alternativeName>
        <fullName evidence="7">54S ribosomal protein L4, mitochondrial</fullName>
    </alternativeName>
</protein>
<organism evidence="9 10">
    <name type="scientific">Lepidopterella palustris CBS 459.81</name>
    <dbReference type="NCBI Taxonomy" id="1314670"/>
    <lineage>
        <taxon>Eukaryota</taxon>
        <taxon>Fungi</taxon>
        <taxon>Dikarya</taxon>
        <taxon>Ascomycota</taxon>
        <taxon>Pezizomycotina</taxon>
        <taxon>Dothideomycetes</taxon>
        <taxon>Pleosporomycetidae</taxon>
        <taxon>Mytilinidiales</taxon>
        <taxon>Argynnaceae</taxon>
        <taxon>Lepidopterella</taxon>
    </lineage>
</organism>
<gene>
    <name evidence="9" type="ORF">K432DRAFT_317184</name>
</gene>
<evidence type="ECO:0000256" key="5">
    <source>
        <dbReference type="ARBA" id="ARBA00023274"/>
    </source>
</evidence>
<dbReference type="OrthoDB" id="270763at2759"/>
<accession>A0A8E2EL75</accession>
<evidence type="ECO:0000256" key="6">
    <source>
        <dbReference type="ARBA" id="ARBA00035289"/>
    </source>
</evidence>
<comment type="subcellular location">
    <subcellularLocation>
        <location evidence="1">Mitochondrion</location>
    </subcellularLocation>
</comment>
<dbReference type="PANTHER" id="PTHR21183:SF18">
    <property type="entry name" value="LARGE RIBOSOMAL SUBUNIT PROTEIN UL29M"/>
    <property type="match status" value="1"/>
</dbReference>
<feature type="compositionally biased region" description="Polar residues" evidence="8">
    <location>
        <begin position="260"/>
        <end position="275"/>
    </location>
</feature>
<dbReference type="Pfam" id="PF06984">
    <property type="entry name" value="MRP-L47"/>
    <property type="match status" value="1"/>
</dbReference>
<evidence type="ECO:0000256" key="4">
    <source>
        <dbReference type="ARBA" id="ARBA00023128"/>
    </source>
</evidence>
<keyword evidence="10" id="KW-1185">Reference proteome</keyword>
<sequence length="275" mass="31571">MAATPIVRFTWRNCIIPQADTVLSFLAPSFRPVLCTPQTSIAQFSTSARRYARDPNRNRGVSALRHTGPRRRQTLSVKKEDLPKPVLSRKLKTPVKGDPQHGLWGFFNKDRRLIATPEEDLAHGRAWTVQELRQKSWEDLHCLWWICVKERNRLATEKITREQLKAGYGDFEASERDKTIKLTQRAVRHVLTERWYAWEEARKVARDDEEVDLTAEGEAYIPQIDMDEVELDEELIKDEEFAAETAEPAEPQHGRGRSGKTPQTTNGPIASTVTE</sequence>
<reference evidence="9 10" key="1">
    <citation type="journal article" date="2016" name="Nat. Commun.">
        <title>Ectomycorrhizal ecology is imprinted in the genome of the dominant symbiotic fungus Cenococcum geophilum.</title>
        <authorList>
            <consortium name="DOE Joint Genome Institute"/>
            <person name="Peter M."/>
            <person name="Kohler A."/>
            <person name="Ohm R.A."/>
            <person name="Kuo A."/>
            <person name="Krutzmann J."/>
            <person name="Morin E."/>
            <person name="Arend M."/>
            <person name="Barry K.W."/>
            <person name="Binder M."/>
            <person name="Choi C."/>
            <person name="Clum A."/>
            <person name="Copeland A."/>
            <person name="Grisel N."/>
            <person name="Haridas S."/>
            <person name="Kipfer T."/>
            <person name="LaButti K."/>
            <person name="Lindquist E."/>
            <person name="Lipzen A."/>
            <person name="Maire R."/>
            <person name="Meier B."/>
            <person name="Mihaltcheva S."/>
            <person name="Molinier V."/>
            <person name="Murat C."/>
            <person name="Poggeler S."/>
            <person name="Quandt C.A."/>
            <person name="Sperisen C."/>
            <person name="Tritt A."/>
            <person name="Tisserant E."/>
            <person name="Crous P.W."/>
            <person name="Henrissat B."/>
            <person name="Nehls U."/>
            <person name="Egli S."/>
            <person name="Spatafora J.W."/>
            <person name="Grigoriev I.V."/>
            <person name="Martin F.M."/>
        </authorList>
    </citation>
    <scope>NUCLEOTIDE SEQUENCE [LARGE SCALE GENOMIC DNA]</scope>
    <source>
        <strain evidence="9 10">CBS 459.81</strain>
    </source>
</reference>
<evidence type="ECO:0000256" key="7">
    <source>
        <dbReference type="ARBA" id="ARBA00035399"/>
    </source>
</evidence>
<evidence type="ECO:0000256" key="1">
    <source>
        <dbReference type="ARBA" id="ARBA00004173"/>
    </source>
</evidence>
<proteinExistence type="inferred from homology"/>
<evidence type="ECO:0000313" key="10">
    <source>
        <dbReference type="Proteomes" id="UP000250266"/>
    </source>
</evidence>
<dbReference type="PANTHER" id="PTHR21183">
    <property type="entry name" value="RIBOSOMAL PROTEIN L47, MITOCHONDRIAL-RELATED"/>
    <property type="match status" value="1"/>
</dbReference>
<dbReference type="AlphaFoldDB" id="A0A8E2EL75"/>